<comment type="caution">
    <text evidence="4">The sequence shown here is derived from an EMBL/GenBank/DDBJ whole genome shotgun (WGS) entry which is preliminary data.</text>
</comment>
<dbReference type="GO" id="GO:0046983">
    <property type="term" value="F:protein dimerization activity"/>
    <property type="evidence" value="ECO:0007669"/>
    <property type="project" value="InterPro"/>
</dbReference>
<sequence length="251" mass="28989">MQKTTVHEVDERQISHNDFSNFNEDSGSINNNDRRQSTSDTSSPQSDSLPSNADFILVYSRDDESKNDEHNHNRCKLSMSPSERRERFQDYLSSKQGLSLKTVESSSTKKMYVKVQTPFKILLETAEKMRMRLPIEKIEETEDNPSETEDNSSDTEDKPSDTEDNPSETEDNSSETKDNPSEITKSCRNRFTTSLKRPFRLDLSLSKHDPDYYTAIYSSKIPKFKNLFATLRGSQDLYFTPSERSLLTYEL</sequence>
<dbReference type="EMBL" id="CAJNOM010006328">
    <property type="protein sequence ID" value="CAF1669550.1"/>
    <property type="molecule type" value="Genomic_DNA"/>
</dbReference>
<evidence type="ECO:0000313" key="5">
    <source>
        <dbReference type="Proteomes" id="UP000663832"/>
    </source>
</evidence>
<feature type="compositionally biased region" description="Basic and acidic residues" evidence="1">
    <location>
        <begin position="60"/>
        <end position="72"/>
    </location>
</feature>
<dbReference type="EMBL" id="CAJNOI010005916">
    <property type="protein sequence ID" value="CAF1572253.1"/>
    <property type="molecule type" value="Genomic_DNA"/>
</dbReference>
<feature type="domain" description="Anoctamin dimerisation" evidence="2">
    <location>
        <begin position="53"/>
        <end position="250"/>
    </location>
</feature>
<feature type="non-terminal residue" evidence="4">
    <location>
        <position position="1"/>
    </location>
</feature>
<feature type="compositionally biased region" description="Basic and acidic residues" evidence="1">
    <location>
        <begin position="1"/>
        <end position="15"/>
    </location>
</feature>
<feature type="compositionally biased region" description="Polar residues" evidence="1">
    <location>
        <begin position="16"/>
        <end position="31"/>
    </location>
</feature>
<proteinExistence type="predicted"/>
<dbReference type="Proteomes" id="UP000663832">
    <property type="component" value="Unassembled WGS sequence"/>
</dbReference>
<dbReference type="Proteomes" id="UP000663877">
    <property type="component" value="Unassembled WGS sequence"/>
</dbReference>
<feature type="compositionally biased region" description="Low complexity" evidence="1">
    <location>
        <begin position="38"/>
        <end position="51"/>
    </location>
</feature>
<dbReference type="InterPro" id="IPR032394">
    <property type="entry name" value="Anoct_dimer"/>
</dbReference>
<evidence type="ECO:0000313" key="3">
    <source>
        <dbReference type="EMBL" id="CAF1572253.1"/>
    </source>
</evidence>
<protein>
    <recommendedName>
        <fullName evidence="2">Anoctamin dimerisation domain-containing protein</fullName>
    </recommendedName>
</protein>
<feature type="region of interest" description="Disordered" evidence="1">
    <location>
        <begin position="135"/>
        <end position="188"/>
    </location>
</feature>
<accession>A0A816G4I6</accession>
<evidence type="ECO:0000313" key="4">
    <source>
        <dbReference type="EMBL" id="CAF1669550.1"/>
    </source>
</evidence>
<feature type="compositionally biased region" description="Acidic residues" evidence="1">
    <location>
        <begin position="162"/>
        <end position="173"/>
    </location>
</feature>
<gene>
    <name evidence="3" type="ORF">BJG266_LOCUS47860</name>
    <name evidence="4" type="ORF">QVE165_LOCUS64909</name>
</gene>
<dbReference type="OrthoDB" id="10480697at2759"/>
<dbReference type="AlphaFoldDB" id="A0A816G4I6"/>
<feature type="compositionally biased region" description="Acidic residues" evidence="1">
    <location>
        <begin position="139"/>
        <end position="154"/>
    </location>
</feature>
<keyword evidence="5" id="KW-1185">Reference proteome</keyword>
<feature type="region of interest" description="Disordered" evidence="1">
    <location>
        <begin position="1"/>
        <end position="91"/>
    </location>
</feature>
<evidence type="ECO:0000256" key="1">
    <source>
        <dbReference type="SAM" id="MobiDB-lite"/>
    </source>
</evidence>
<dbReference type="Pfam" id="PF16178">
    <property type="entry name" value="Anoct_dimer"/>
    <property type="match status" value="1"/>
</dbReference>
<name>A0A816G4I6_9BILA</name>
<reference evidence="4" key="1">
    <citation type="submission" date="2021-02" db="EMBL/GenBank/DDBJ databases">
        <authorList>
            <person name="Nowell W R."/>
        </authorList>
    </citation>
    <scope>NUCLEOTIDE SEQUENCE</scope>
</reference>
<organism evidence="4 5">
    <name type="scientific">Adineta steineri</name>
    <dbReference type="NCBI Taxonomy" id="433720"/>
    <lineage>
        <taxon>Eukaryota</taxon>
        <taxon>Metazoa</taxon>
        <taxon>Spiralia</taxon>
        <taxon>Gnathifera</taxon>
        <taxon>Rotifera</taxon>
        <taxon>Eurotatoria</taxon>
        <taxon>Bdelloidea</taxon>
        <taxon>Adinetida</taxon>
        <taxon>Adinetidae</taxon>
        <taxon>Adineta</taxon>
    </lineage>
</organism>
<evidence type="ECO:0000259" key="2">
    <source>
        <dbReference type="Pfam" id="PF16178"/>
    </source>
</evidence>